<dbReference type="InterPro" id="IPR014710">
    <property type="entry name" value="RmlC-like_jellyroll"/>
</dbReference>
<dbReference type="PANTHER" id="PTHR37694">
    <property type="entry name" value="SLR8022 PROTEIN"/>
    <property type="match status" value="1"/>
</dbReference>
<feature type="domain" description="Cupin type-2" evidence="2">
    <location>
        <begin position="40"/>
        <end position="100"/>
    </location>
</feature>
<keyword evidence="4" id="KW-1185">Reference proteome</keyword>
<accession>A0ABY6IL05</accession>
<dbReference type="PANTHER" id="PTHR37694:SF1">
    <property type="entry name" value="SLR8022 PROTEIN"/>
    <property type="match status" value="1"/>
</dbReference>
<dbReference type="Gene3D" id="2.60.120.10">
    <property type="entry name" value="Jelly Rolls"/>
    <property type="match status" value="1"/>
</dbReference>
<feature type="region of interest" description="Disordered" evidence="1">
    <location>
        <begin position="1"/>
        <end position="21"/>
    </location>
</feature>
<protein>
    <submittedName>
        <fullName evidence="3">Cupin domain-containing protein</fullName>
    </submittedName>
</protein>
<sequence length="107" mass="11755">MALSHVEPGHSRNLLGDPQTTRSSALVKTDAFEAIKLIVPQGRLIAPHAVEGPMTLYCISGRIALIVDEKEVEMKTGDWLYLEGGKTHAVRGIEDAKLILTIMYVEK</sequence>
<dbReference type="EMBL" id="CP107716">
    <property type="protein sequence ID" value="UYQ71156.1"/>
    <property type="molecule type" value="Genomic_DNA"/>
</dbReference>
<dbReference type="RefSeq" id="WP_264224816.1">
    <property type="nucleotide sequence ID" value="NZ_CP107716.1"/>
</dbReference>
<dbReference type="Pfam" id="PF07883">
    <property type="entry name" value="Cupin_2"/>
    <property type="match status" value="1"/>
</dbReference>
<dbReference type="SUPFAM" id="SSF51182">
    <property type="entry name" value="RmlC-like cupins"/>
    <property type="match status" value="1"/>
</dbReference>
<reference evidence="3" key="1">
    <citation type="submission" date="2022-10" db="EMBL/GenBank/DDBJ databases">
        <title>YIM 151497 complete genome.</title>
        <authorList>
            <person name="Chen X."/>
        </authorList>
    </citation>
    <scope>NUCLEOTIDE SEQUENCE</scope>
    <source>
        <strain evidence="3">YIM 151497</strain>
    </source>
</reference>
<evidence type="ECO:0000259" key="2">
    <source>
        <dbReference type="Pfam" id="PF07883"/>
    </source>
</evidence>
<evidence type="ECO:0000313" key="3">
    <source>
        <dbReference type="EMBL" id="UYQ71156.1"/>
    </source>
</evidence>
<evidence type="ECO:0000256" key="1">
    <source>
        <dbReference type="SAM" id="MobiDB-lite"/>
    </source>
</evidence>
<dbReference type="Proteomes" id="UP001163882">
    <property type="component" value="Chromosome"/>
</dbReference>
<gene>
    <name evidence="3" type="ORF">OF122_14010</name>
</gene>
<organism evidence="3 4">
    <name type="scientific">Pelagibacterium flavum</name>
    <dbReference type="NCBI Taxonomy" id="2984530"/>
    <lineage>
        <taxon>Bacteria</taxon>
        <taxon>Pseudomonadati</taxon>
        <taxon>Pseudomonadota</taxon>
        <taxon>Alphaproteobacteria</taxon>
        <taxon>Hyphomicrobiales</taxon>
        <taxon>Devosiaceae</taxon>
        <taxon>Pelagibacterium</taxon>
    </lineage>
</organism>
<evidence type="ECO:0000313" key="4">
    <source>
        <dbReference type="Proteomes" id="UP001163882"/>
    </source>
</evidence>
<dbReference type="InterPro" id="IPR011051">
    <property type="entry name" value="RmlC_Cupin_sf"/>
</dbReference>
<name>A0ABY6IL05_9HYPH</name>
<proteinExistence type="predicted"/>
<dbReference type="InterPro" id="IPR013096">
    <property type="entry name" value="Cupin_2"/>
</dbReference>